<dbReference type="Proteomes" id="UP001055286">
    <property type="component" value="Unassembled WGS sequence"/>
</dbReference>
<evidence type="ECO:0000256" key="1">
    <source>
        <dbReference type="SAM" id="MobiDB-lite"/>
    </source>
</evidence>
<reference evidence="3" key="1">
    <citation type="journal article" date="2016" name="Front. Microbiol.">
        <title>Genome Sequence of the Piezophilic, Mesophilic Sulfate-Reducing Bacterium Desulfovibrio indicus J2T.</title>
        <authorList>
            <person name="Cao J."/>
            <person name="Maignien L."/>
            <person name="Shao Z."/>
            <person name="Alain K."/>
            <person name="Jebbar M."/>
        </authorList>
    </citation>
    <scope>NUCLEOTIDE SEQUENCE</scope>
    <source>
        <strain evidence="3">JCM 32048</strain>
    </source>
</reference>
<name>A0AA37HD48_9HYPH</name>
<organism evidence="3 4">
    <name type="scientific">Methylobacterium frigidaeris</name>
    <dbReference type="NCBI Taxonomy" id="2038277"/>
    <lineage>
        <taxon>Bacteria</taxon>
        <taxon>Pseudomonadati</taxon>
        <taxon>Pseudomonadota</taxon>
        <taxon>Alphaproteobacteria</taxon>
        <taxon>Hyphomicrobiales</taxon>
        <taxon>Methylobacteriaceae</taxon>
        <taxon>Methylobacterium</taxon>
    </lineage>
</organism>
<protein>
    <submittedName>
        <fullName evidence="3">Homogentisate 1,2-dioxygenase</fullName>
    </submittedName>
</protein>
<reference evidence="3" key="2">
    <citation type="submission" date="2021-08" db="EMBL/GenBank/DDBJ databases">
        <authorList>
            <person name="Tani A."/>
            <person name="Ola A."/>
            <person name="Ogura Y."/>
            <person name="Katsura K."/>
            <person name="Hayashi T."/>
        </authorList>
    </citation>
    <scope>NUCLEOTIDE SEQUENCE</scope>
    <source>
        <strain evidence="3">JCM 32048</strain>
    </source>
</reference>
<keyword evidence="4" id="KW-1185">Reference proteome</keyword>
<feature type="domain" description="Homogentisate 1,2-dioxygenase C-terminal" evidence="2">
    <location>
        <begin position="24"/>
        <end position="63"/>
    </location>
</feature>
<evidence type="ECO:0000313" key="4">
    <source>
        <dbReference type="Proteomes" id="UP001055286"/>
    </source>
</evidence>
<dbReference type="InterPro" id="IPR046451">
    <property type="entry name" value="HgmA_C"/>
</dbReference>
<dbReference type="Gene3D" id="2.60.120.10">
    <property type="entry name" value="Jelly Rolls"/>
    <property type="match status" value="1"/>
</dbReference>
<dbReference type="RefSeq" id="WP_099903869.1">
    <property type="nucleotide sequence ID" value="NZ_BPQJ01000015.1"/>
</dbReference>
<dbReference type="AlphaFoldDB" id="A0AA37HD48"/>
<feature type="region of interest" description="Disordered" evidence="1">
    <location>
        <begin position="28"/>
        <end position="95"/>
    </location>
</feature>
<proteinExistence type="predicted"/>
<gene>
    <name evidence="3" type="primary">hmgA_1</name>
    <name evidence="3" type="ORF">MPEAHAMD_3457</name>
</gene>
<evidence type="ECO:0000313" key="3">
    <source>
        <dbReference type="EMBL" id="GJD63291.1"/>
    </source>
</evidence>
<feature type="compositionally biased region" description="Basic and acidic residues" evidence="1">
    <location>
        <begin position="73"/>
        <end position="95"/>
    </location>
</feature>
<accession>A0AA37HD48</accession>
<dbReference type="SUPFAM" id="SSF51182">
    <property type="entry name" value="RmlC-like cupins"/>
    <property type="match status" value="1"/>
</dbReference>
<sequence length="95" mass="9722">MTVQALSGLRPAATGFWFTPGDFSGFGDAKTGGGFEPSGASLHDTLPTHGPDAVALEKASSVEPEAAGTPARQADDGTCGRRLVKHVDPSRAEAR</sequence>
<evidence type="ECO:0000259" key="2">
    <source>
        <dbReference type="Pfam" id="PF04209"/>
    </source>
</evidence>
<dbReference type="EMBL" id="BPQJ01000015">
    <property type="protein sequence ID" value="GJD63291.1"/>
    <property type="molecule type" value="Genomic_DNA"/>
</dbReference>
<dbReference type="InterPro" id="IPR011051">
    <property type="entry name" value="RmlC_Cupin_sf"/>
</dbReference>
<comment type="caution">
    <text evidence="3">The sequence shown here is derived from an EMBL/GenBank/DDBJ whole genome shotgun (WGS) entry which is preliminary data.</text>
</comment>
<dbReference type="Pfam" id="PF04209">
    <property type="entry name" value="HgmA_C"/>
    <property type="match status" value="1"/>
</dbReference>
<dbReference type="InterPro" id="IPR014710">
    <property type="entry name" value="RmlC-like_jellyroll"/>
</dbReference>